<gene>
    <name evidence="1" type="ORF">GCL60_03880</name>
</gene>
<dbReference type="AlphaFoldDB" id="A0A6N6VYZ4"/>
<name>A0A6N6VYZ4_9BACT</name>
<proteinExistence type="predicted"/>
<keyword evidence="2" id="KW-1185">Reference proteome</keyword>
<sequence>MNAKFKCLPFLSVPFAFFHYQSYADSTNVLNKTNQNIHILNMNASKGQSLKEKNDLIPAPLTDLEGLKQYTKDNQGNLPNVYGKLALNSVSLNDAYISGGFKNFPIQLNCMQEPVCNARLEIGDLGNGVFRIAAYDKNTKKRADLSIKLTQDGGGYVTTYNQAYTIEQPGTNEVIYPENYVDVSPYFSYNYSTPISLIDLPLAPSSYYQICDAYGNNCSEKKQLFDNMFSGNKVEYLSFWKLEQKSYLSPDTSQTYQFSYTTGLTNTSSTTLSWSLGLKIPVKGIELSGDIGQAINKSVSFQNSRTVSDTVTFDKPSKQASIGEYVLYVGVNDQFPVLDNLVNDLNSRLQNNSEFVFSKAQEYKDLKSNTGISSGSTAFINSNSNAPSNLITWPVSVPSY</sequence>
<reference evidence="1 2" key="1">
    <citation type="submission" date="2019-10" db="EMBL/GenBank/DDBJ databases">
        <title>New species of Slilvanegrellaceae.</title>
        <authorList>
            <person name="Pitt A."/>
            <person name="Hahn M.W."/>
        </authorList>
    </citation>
    <scope>NUCLEOTIDE SEQUENCE [LARGE SCALE GENOMIC DNA]</scope>
    <source>
        <strain evidence="1 2">SP-Ram-0.45-NSY-1</strain>
    </source>
</reference>
<protein>
    <submittedName>
        <fullName evidence="1">Uncharacterized protein</fullName>
    </submittedName>
</protein>
<comment type="caution">
    <text evidence="1">The sequence shown here is derived from an EMBL/GenBank/DDBJ whole genome shotgun (WGS) entry which is preliminary data.</text>
</comment>
<evidence type="ECO:0000313" key="1">
    <source>
        <dbReference type="EMBL" id="KAB8041087.1"/>
    </source>
</evidence>
<organism evidence="1 2">
    <name type="scientific">Silvanigrella paludirubra</name>
    <dbReference type="NCBI Taxonomy" id="2499159"/>
    <lineage>
        <taxon>Bacteria</taxon>
        <taxon>Pseudomonadati</taxon>
        <taxon>Bdellovibrionota</taxon>
        <taxon>Oligoflexia</taxon>
        <taxon>Silvanigrellales</taxon>
        <taxon>Silvanigrellaceae</taxon>
        <taxon>Silvanigrella</taxon>
    </lineage>
</organism>
<dbReference type="RefSeq" id="WP_153418610.1">
    <property type="nucleotide sequence ID" value="NZ_WFLM01000001.1"/>
</dbReference>
<dbReference type="EMBL" id="WFLM01000001">
    <property type="protein sequence ID" value="KAB8041087.1"/>
    <property type="molecule type" value="Genomic_DNA"/>
</dbReference>
<evidence type="ECO:0000313" key="2">
    <source>
        <dbReference type="Proteomes" id="UP000437748"/>
    </source>
</evidence>
<dbReference type="Proteomes" id="UP000437748">
    <property type="component" value="Unassembled WGS sequence"/>
</dbReference>
<accession>A0A6N6VYZ4</accession>